<reference evidence="4" key="1">
    <citation type="journal article" date="2019" name="Int. J. Syst. Evol. Microbiol.">
        <title>The Global Catalogue of Microorganisms (GCM) 10K type strain sequencing project: providing services to taxonomists for standard genome sequencing and annotation.</title>
        <authorList>
            <consortium name="The Broad Institute Genomics Platform"/>
            <consortium name="The Broad Institute Genome Sequencing Center for Infectious Disease"/>
            <person name="Wu L."/>
            <person name="Ma J."/>
        </authorList>
    </citation>
    <scope>NUCLEOTIDE SEQUENCE [LARGE SCALE GENOMIC DNA]</scope>
    <source>
        <strain evidence="4">KCTC 32239</strain>
    </source>
</reference>
<evidence type="ECO:0000259" key="2">
    <source>
        <dbReference type="PROSITE" id="PS50206"/>
    </source>
</evidence>
<keyword evidence="1" id="KW-1133">Transmembrane helix</keyword>
<dbReference type="EMBL" id="BMYZ01000001">
    <property type="protein sequence ID" value="GGY64478.1"/>
    <property type="molecule type" value="Genomic_DNA"/>
</dbReference>
<evidence type="ECO:0000256" key="1">
    <source>
        <dbReference type="SAM" id="Phobius"/>
    </source>
</evidence>
<gene>
    <name evidence="3" type="ORF">GCM10011613_05310</name>
</gene>
<protein>
    <submittedName>
        <fullName evidence="3">Sulfurtransferase</fullName>
    </submittedName>
</protein>
<keyword evidence="1" id="KW-0472">Membrane</keyword>
<dbReference type="InterPro" id="IPR021309">
    <property type="entry name" value="YgaP-like_TM"/>
</dbReference>
<proteinExistence type="predicted"/>
<comment type="caution">
    <text evidence="3">The sequence shown here is derived from an EMBL/GenBank/DDBJ whole genome shotgun (WGS) entry which is preliminary data.</text>
</comment>
<dbReference type="Pfam" id="PF11127">
    <property type="entry name" value="YgaP-like_TM"/>
    <property type="match status" value="1"/>
</dbReference>
<dbReference type="CDD" id="cd00158">
    <property type="entry name" value="RHOD"/>
    <property type="match status" value="1"/>
</dbReference>
<sequence length="176" mass="19430">MPYRRIHPLDLMSQRTADTCILDVRTAAEVQSAALPGCLHIPLHELTPERLKTEILKSGKSDAQIYLLCQAGRRAEMAADQLRGNINAELIVIEGGMNAVQQWQIPLKQQTKKVMSLERQVRIAAGFLVLTGVVLGTLVDSIFYFLSGFVGAGLMFAGITDTCMMGMLIARMPWNK</sequence>
<dbReference type="PANTHER" id="PTHR43031:SF16">
    <property type="entry name" value="OXIDOREDUCTASE"/>
    <property type="match status" value="1"/>
</dbReference>
<keyword evidence="1" id="KW-0812">Transmembrane</keyword>
<dbReference type="PROSITE" id="PS50206">
    <property type="entry name" value="RHODANESE_3"/>
    <property type="match status" value="1"/>
</dbReference>
<feature type="domain" description="Rhodanese" evidence="2">
    <location>
        <begin position="15"/>
        <end position="106"/>
    </location>
</feature>
<dbReference type="Pfam" id="PF00581">
    <property type="entry name" value="Rhodanese"/>
    <property type="match status" value="1"/>
</dbReference>
<dbReference type="Proteomes" id="UP000619761">
    <property type="component" value="Unassembled WGS sequence"/>
</dbReference>
<dbReference type="Gene3D" id="6.10.140.1340">
    <property type="match status" value="1"/>
</dbReference>
<dbReference type="InterPro" id="IPR050229">
    <property type="entry name" value="GlpE_sulfurtransferase"/>
</dbReference>
<dbReference type="Gene3D" id="3.40.250.10">
    <property type="entry name" value="Rhodanese-like domain"/>
    <property type="match status" value="1"/>
</dbReference>
<name>A0ABQ3AUL8_9GAMM</name>
<keyword evidence="4" id="KW-1185">Reference proteome</keyword>
<dbReference type="PANTHER" id="PTHR43031">
    <property type="entry name" value="FAD-DEPENDENT OXIDOREDUCTASE"/>
    <property type="match status" value="1"/>
</dbReference>
<dbReference type="RefSeq" id="WP_189415870.1">
    <property type="nucleotide sequence ID" value="NZ_BMYZ01000001.1"/>
</dbReference>
<dbReference type="InterPro" id="IPR001763">
    <property type="entry name" value="Rhodanese-like_dom"/>
</dbReference>
<organism evidence="3 4">
    <name type="scientific">Cellvibrio zantedeschiae</name>
    <dbReference type="NCBI Taxonomy" id="1237077"/>
    <lineage>
        <taxon>Bacteria</taxon>
        <taxon>Pseudomonadati</taxon>
        <taxon>Pseudomonadota</taxon>
        <taxon>Gammaproteobacteria</taxon>
        <taxon>Cellvibrionales</taxon>
        <taxon>Cellvibrionaceae</taxon>
        <taxon>Cellvibrio</taxon>
    </lineage>
</organism>
<evidence type="ECO:0000313" key="3">
    <source>
        <dbReference type="EMBL" id="GGY64478.1"/>
    </source>
</evidence>
<feature type="transmembrane region" description="Helical" evidence="1">
    <location>
        <begin position="152"/>
        <end position="170"/>
    </location>
</feature>
<dbReference type="SUPFAM" id="SSF52821">
    <property type="entry name" value="Rhodanese/Cell cycle control phosphatase"/>
    <property type="match status" value="1"/>
</dbReference>
<accession>A0ABQ3AUL8</accession>
<feature type="transmembrane region" description="Helical" evidence="1">
    <location>
        <begin position="123"/>
        <end position="146"/>
    </location>
</feature>
<dbReference type="SMART" id="SM00450">
    <property type="entry name" value="RHOD"/>
    <property type="match status" value="1"/>
</dbReference>
<dbReference type="InterPro" id="IPR036873">
    <property type="entry name" value="Rhodanese-like_dom_sf"/>
</dbReference>
<evidence type="ECO:0000313" key="4">
    <source>
        <dbReference type="Proteomes" id="UP000619761"/>
    </source>
</evidence>